<dbReference type="AlphaFoldDB" id="A0A420E0E8"/>
<proteinExistence type="predicted"/>
<keyword evidence="2" id="KW-1185">Reference proteome</keyword>
<sequence>MVDKNIKIGDFKELLNELKYINLNSDENYINSLNSLLLSVMQFDSRKDLFEMVVEELELVRKKGLEEYLKKRPDLNKQSYIDKTFIDRVIYWSGRLHQQMRWQVESGLDPYSIYTPEWYQSTKKFETNFDKIMDEVFSKYWGTGADWSKEEYLKRIKNENN</sequence>
<dbReference type="Proteomes" id="UP000285780">
    <property type="component" value="Unassembled WGS sequence"/>
</dbReference>
<evidence type="ECO:0000313" key="2">
    <source>
        <dbReference type="Proteomes" id="UP000285780"/>
    </source>
</evidence>
<dbReference type="EMBL" id="RAQM01000009">
    <property type="protein sequence ID" value="RKF03585.1"/>
    <property type="molecule type" value="Genomic_DNA"/>
</dbReference>
<dbReference type="RefSeq" id="WP_120187110.1">
    <property type="nucleotide sequence ID" value="NZ_RAQM01000009.1"/>
</dbReference>
<organism evidence="1 2">
    <name type="scientific">Tenacibaculum lutimaris</name>
    <dbReference type="NCBI Taxonomy" id="285258"/>
    <lineage>
        <taxon>Bacteria</taxon>
        <taxon>Pseudomonadati</taxon>
        <taxon>Bacteroidota</taxon>
        <taxon>Flavobacteriia</taxon>
        <taxon>Flavobacteriales</taxon>
        <taxon>Flavobacteriaceae</taxon>
        <taxon>Tenacibaculum</taxon>
    </lineage>
</organism>
<gene>
    <name evidence="1" type="ORF">C8N26_1975</name>
</gene>
<name>A0A420E0E8_9FLAO</name>
<evidence type="ECO:0000313" key="1">
    <source>
        <dbReference type="EMBL" id="RKF03585.1"/>
    </source>
</evidence>
<reference evidence="1 2" key="1">
    <citation type="submission" date="2018-09" db="EMBL/GenBank/DDBJ databases">
        <title>Genomic Encyclopedia of Archaeal and Bacterial Type Strains, Phase II (KMG-II): from individual species to whole genera.</title>
        <authorList>
            <person name="Goeker M."/>
        </authorList>
    </citation>
    <scope>NUCLEOTIDE SEQUENCE [LARGE SCALE GENOMIC DNA]</scope>
    <source>
        <strain evidence="1 2">DSM 16505</strain>
    </source>
</reference>
<comment type="caution">
    <text evidence="1">The sequence shown here is derived from an EMBL/GenBank/DDBJ whole genome shotgun (WGS) entry which is preliminary data.</text>
</comment>
<accession>A0A420E0E8</accession>
<protein>
    <submittedName>
        <fullName evidence="1">Uncharacterized protein</fullName>
    </submittedName>
</protein>